<dbReference type="GO" id="GO:0003941">
    <property type="term" value="F:L-serine ammonia-lyase activity"/>
    <property type="evidence" value="ECO:0007669"/>
    <property type="project" value="TreeGrafter"/>
</dbReference>
<dbReference type="GO" id="GO:0005524">
    <property type="term" value="F:ATP binding"/>
    <property type="evidence" value="ECO:0007669"/>
    <property type="project" value="TreeGrafter"/>
</dbReference>
<dbReference type="GO" id="GO:0070179">
    <property type="term" value="P:D-serine biosynthetic process"/>
    <property type="evidence" value="ECO:0007669"/>
    <property type="project" value="TreeGrafter"/>
</dbReference>
<dbReference type="PANTHER" id="PTHR43050">
    <property type="entry name" value="SERINE / THREONINE RACEMASE FAMILY MEMBER"/>
    <property type="match status" value="1"/>
</dbReference>
<protein>
    <submittedName>
        <fullName evidence="4">Threonine/serine dehydratase</fullName>
    </submittedName>
</protein>
<dbReference type="GO" id="GO:0030378">
    <property type="term" value="F:serine racemase activity"/>
    <property type="evidence" value="ECO:0007669"/>
    <property type="project" value="TreeGrafter"/>
</dbReference>
<dbReference type="EMBL" id="VYXP01000005">
    <property type="protein sequence ID" value="KAA9131684.1"/>
    <property type="molecule type" value="Genomic_DNA"/>
</dbReference>
<organism evidence="4 5">
    <name type="scientific">Marinihelvus fidelis</name>
    <dbReference type="NCBI Taxonomy" id="2613842"/>
    <lineage>
        <taxon>Bacteria</taxon>
        <taxon>Pseudomonadati</taxon>
        <taxon>Pseudomonadota</taxon>
        <taxon>Gammaproteobacteria</taxon>
        <taxon>Chromatiales</taxon>
        <taxon>Wenzhouxiangellaceae</taxon>
        <taxon>Marinihelvus</taxon>
    </lineage>
</organism>
<accession>A0A5N0TB75</accession>
<keyword evidence="2" id="KW-0663">Pyridoxal phosphate</keyword>
<dbReference type="GO" id="GO:0030170">
    <property type="term" value="F:pyridoxal phosphate binding"/>
    <property type="evidence" value="ECO:0007669"/>
    <property type="project" value="TreeGrafter"/>
</dbReference>
<dbReference type="PANTHER" id="PTHR43050:SF1">
    <property type="entry name" value="SERINE RACEMASE"/>
    <property type="match status" value="1"/>
</dbReference>
<dbReference type="GO" id="GO:0000287">
    <property type="term" value="F:magnesium ion binding"/>
    <property type="evidence" value="ECO:0007669"/>
    <property type="project" value="TreeGrafter"/>
</dbReference>
<dbReference type="InterPro" id="IPR036052">
    <property type="entry name" value="TrpB-like_PALP_sf"/>
</dbReference>
<feature type="domain" description="Tryptophan synthase beta chain-like PALP" evidence="3">
    <location>
        <begin position="20"/>
        <end position="303"/>
    </location>
</feature>
<dbReference type="InterPro" id="IPR001926">
    <property type="entry name" value="TrpB-like_PALP"/>
</dbReference>
<dbReference type="Proteomes" id="UP000325372">
    <property type="component" value="Unassembled WGS sequence"/>
</dbReference>
<reference evidence="4 5" key="1">
    <citation type="submission" date="2019-09" db="EMBL/GenBank/DDBJ databases">
        <title>Wenzhouxiangella sp. Genome sequencing and assembly.</title>
        <authorList>
            <person name="Zhang R."/>
        </authorList>
    </citation>
    <scope>NUCLEOTIDE SEQUENCE [LARGE SCALE GENOMIC DNA]</scope>
    <source>
        <strain evidence="4 5">W260</strain>
    </source>
</reference>
<evidence type="ECO:0000256" key="1">
    <source>
        <dbReference type="ARBA" id="ARBA00001933"/>
    </source>
</evidence>
<proteinExistence type="predicted"/>
<evidence type="ECO:0000256" key="2">
    <source>
        <dbReference type="ARBA" id="ARBA00022898"/>
    </source>
</evidence>
<dbReference type="Pfam" id="PF00291">
    <property type="entry name" value="PALP"/>
    <property type="match status" value="1"/>
</dbReference>
<keyword evidence="5" id="KW-1185">Reference proteome</keyword>
<evidence type="ECO:0000313" key="5">
    <source>
        <dbReference type="Proteomes" id="UP000325372"/>
    </source>
</evidence>
<dbReference type="GO" id="GO:0018114">
    <property type="term" value="F:threonine racemase activity"/>
    <property type="evidence" value="ECO:0007669"/>
    <property type="project" value="TreeGrafter"/>
</dbReference>
<dbReference type="AlphaFoldDB" id="A0A5N0TB75"/>
<sequence>MTLPDINDLQAARERVRGKVLETPVAHHDALDAALGCHVWLKCEQLQPTGAFKVRGATNSVTRLREAGDTRDVATHSSGNHGAALARAARLDGRKAYIVMPSNAVGRKVRSVENEGGTVISCEPGQAPREQGLAALVAEGKVPIPPYDHADIIAGQGTAAMELFEQVDSLDIIMTPVGGGGLLAGTAIAARALRPGTAVIGAEPAGAADTNASVADGHRVESWSPDTVADGLRALVGASNYAIISDKVDQVLLADDEAIVAAMRLLFETTGLRVEPSAAVTLAVIASHPEVFRGRSVGVILSGGNYDPALFPWLEEPQPGTGATGTEDNGGPA</sequence>
<comment type="caution">
    <text evidence="4">The sequence shown here is derived from an EMBL/GenBank/DDBJ whole genome shotgun (WGS) entry which is preliminary data.</text>
</comment>
<dbReference type="SUPFAM" id="SSF53686">
    <property type="entry name" value="Tryptophan synthase beta subunit-like PLP-dependent enzymes"/>
    <property type="match status" value="1"/>
</dbReference>
<evidence type="ECO:0000313" key="4">
    <source>
        <dbReference type="EMBL" id="KAA9131684.1"/>
    </source>
</evidence>
<dbReference type="CDD" id="cd01562">
    <property type="entry name" value="Thr-dehyd"/>
    <property type="match status" value="1"/>
</dbReference>
<dbReference type="Gene3D" id="3.40.50.1100">
    <property type="match status" value="2"/>
</dbReference>
<evidence type="ECO:0000259" key="3">
    <source>
        <dbReference type="Pfam" id="PF00291"/>
    </source>
</evidence>
<name>A0A5N0TB75_9GAMM</name>
<comment type="cofactor">
    <cofactor evidence="1">
        <name>pyridoxal 5'-phosphate</name>
        <dbReference type="ChEBI" id="CHEBI:597326"/>
    </cofactor>
</comment>
<gene>
    <name evidence="4" type="ORF">F3N42_07995</name>
</gene>